<dbReference type="Proteomes" id="UP000013827">
    <property type="component" value="Unassembled WGS sequence"/>
</dbReference>
<dbReference type="GeneID" id="17271880"/>
<evidence type="ECO:0000313" key="3">
    <source>
        <dbReference type="Proteomes" id="UP000013827"/>
    </source>
</evidence>
<dbReference type="AlphaFoldDB" id="A0A0D3JS50"/>
<organism evidence="2 3">
    <name type="scientific">Emiliania huxleyi (strain CCMP1516)</name>
    <dbReference type="NCBI Taxonomy" id="280463"/>
    <lineage>
        <taxon>Eukaryota</taxon>
        <taxon>Haptista</taxon>
        <taxon>Haptophyta</taxon>
        <taxon>Prymnesiophyceae</taxon>
        <taxon>Isochrysidales</taxon>
        <taxon>Noelaerhabdaceae</taxon>
        <taxon>Emiliania</taxon>
    </lineage>
</organism>
<sequence length="357" mass="37721">MAARNLDVDVLCNARDFCDLRDTLPPFITDDEMFLLDDLAGDMLIDLGSGFAPDAQGPALVGVSPFGASPEPAPVPVPVGQPEPAPVPVPMVQPEQRCPDMPLPLPEAALPEDEALDEQAALVEIALINFAAYNDLLPGSVSIARVEATSAGITGWAGAAPLSPPATSACKRGAPEEEEEETTEWEIVEAVVPAAKRARRCDLEEEASLRRALLASVGVVLPAADVPLDEEVSPALYDEEEEDEELQGVTMAEEEGFEVVAAKAGRPPSVNRKSWQWKQVEGSVALSGSAPRPQRGAGGLSHGLDTSTPNLDTPSTPLSLDTGSTDSTPGLDTSTPRLRRPPAATEDDDLDEQWELV</sequence>
<dbReference type="KEGG" id="ehx:EMIHUDRAFT_435026"/>
<evidence type="ECO:0000256" key="1">
    <source>
        <dbReference type="SAM" id="MobiDB-lite"/>
    </source>
</evidence>
<dbReference type="PaxDb" id="2903-EOD26335"/>
<evidence type="ECO:0000313" key="2">
    <source>
        <dbReference type="EnsemblProtists" id="EOD26335"/>
    </source>
</evidence>
<keyword evidence="3" id="KW-1185">Reference proteome</keyword>
<proteinExistence type="predicted"/>
<feature type="compositionally biased region" description="Polar residues" evidence="1">
    <location>
        <begin position="304"/>
        <end position="336"/>
    </location>
</feature>
<feature type="region of interest" description="Disordered" evidence="1">
    <location>
        <begin position="282"/>
        <end position="357"/>
    </location>
</feature>
<reference evidence="2" key="2">
    <citation type="submission" date="2024-10" db="UniProtKB">
        <authorList>
            <consortium name="EnsemblProtists"/>
        </authorList>
    </citation>
    <scope>IDENTIFICATION</scope>
</reference>
<dbReference type="HOGENOM" id="CLU_777133_0_0_1"/>
<reference evidence="3" key="1">
    <citation type="journal article" date="2013" name="Nature">
        <title>Pan genome of the phytoplankton Emiliania underpins its global distribution.</title>
        <authorList>
            <person name="Read B.A."/>
            <person name="Kegel J."/>
            <person name="Klute M.J."/>
            <person name="Kuo A."/>
            <person name="Lefebvre S.C."/>
            <person name="Maumus F."/>
            <person name="Mayer C."/>
            <person name="Miller J."/>
            <person name="Monier A."/>
            <person name="Salamov A."/>
            <person name="Young J."/>
            <person name="Aguilar M."/>
            <person name="Claverie J.M."/>
            <person name="Frickenhaus S."/>
            <person name="Gonzalez K."/>
            <person name="Herman E.K."/>
            <person name="Lin Y.C."/>
            <person name="Napier J."/>
            <person name="Ogata H."/>
            <person name="Sarno A.F."/>
            <person name="Shmutz J."/>
            <person name="Schroeder D."/>
            <person name="de Vargas C."/>
            <person name="Verret F."/>
            <person name="von Dassow P."/>
            <person name="Valentin K."/>
            <person name="Van de Peer Y."/>
            <person name="Wheeler G."/>
            <person name="Dacks J.B."/>
            <person name="Delwiche C.F."/>
            <person name="Dyhrman S.T."/>
            <person name="Glockner G."/>
            <person name="John U."/>
            <person name="Richards T."/>
            <person name="Worden A.Z."/>
            <person name="Zhang X."/>
            <person name="Grigoriev I.V."/>
            <person name="Allen A.E."/>
            <person name="Bidle K."/>
            <person name="Borodovsky M."/>
            <person name="Bowler C."/>
            <person name="Brownlee C."/>
            <person name="Cock J.M."/>
            <person name="Elias M."/>
            <person name="Gladyshev V.N."/>
            <person name="Groth M."/>
            <person name="Guda C."/>
            <person name="Hadaegh A."/>
            <person name="Iglesias-Rodriguez M.D."/>
            <person name="Jenkins J."/>
            <person name="Jones B.M."/>
            <person name="Lawson T."/>
            <person name="Leese F."/>
            <person name="Lindquist E."/>
            <person name="Lobanov A."/>
            <person name="Lomsadze A."/>
            <person name="Malik S.B."/>
            <person name="Marsh M.E."/>
            <person name="Mackinder L."/>
            <person name="Mock T."/>
            <person name="Mueller-Roeber B."/>
            <person name="Pagarete A."/>
            <person name="Parker M."/>
            <person name="Probert I."/>
            <person name="Quesneville H."/>
            <person name="Raines C."/>
            <person name="Rensing S.A."/>
            <person name="Riano-Pachon D.M."/>
            <person name="Richier S."/>
            <person name="Rokitta S."/>
            <person name="Shiraiwa Y."/>
            <person name="Soanes D.M."/>
            <person name="van der Giezen M."/>
            <person name="Wahlund T.M."/>
            <person name="Williams B."/>
            <person name="Wilson W."/>
            <person name="Wolfe G."/>
            <person name="Wurch L.L."/>
        </authorList>
    </citation>
    <scope>NUCLEOTIDE SEQUENCE</scope>
</reference>
<name>A0A0D3JS50_EMIH1</name>
<accession>A0A0D3JS50</accession>
<protein>
    <submittedName>
        <fullName evidence="2">Uncharacterized protein</fullName>
    </submittedName>
</protein>
<dbReference type="RefSeq" id="XP_005778764.1">
    <property type="nucleotide sequence ID" value="XM_005778707.1"/>
</dbReference>
<dbReference type="EnsemblProtists" id="EOD26335">
    <property type="protein sequence ID" value="EOD26335"/>
    <property type="gene ID" value="EMIHUDRAFT_435026"/>
</dbReference>
<feature type="compositionally biased region" description="Acidic residues" evidence="1">
    <location>
        <begin position="345"/>
        <end position="357"/>
    </location>
</feature>